<feature type="binding site" evidence="13">
    <location>
        <position position="163"/>
    </location>
    <ligand>
        <name>ITP</name>
        <dbReference type="ChEBI" id="CHEBI:61402"/>
    </ligand>
</feature>
<feature type="binding site" evidence="13">
    <location>
        <begin position="142"/>
        <end position="145"/>
    </location>
    <ligand>
        <name>ITP</name>
        <dbReference type="ChEBI" id="CHEBI:61402"/>
    </ligand>
</feature>
<evidence type="ECO:0000256" key="2">
    <source>
        <dbReference type="ARBA" id="ARBA00022490"/>
    </source>
</evidence>
<dbReference type="GO" id="GO:0005737">
    <property type="term" value="C:cytoplasm"/>
    <property type="evidence" value="ECO:0007669"/>
    <property type="project" value="UniProtKB-SubCell"/>
</dbReference>
<comment type="cofactor">
    <cofactor evidence="13">
        <name>Mg(2+)</name>
        <dbReference type="ChEBI" id="CHEBI:18420"/>
    </cofactor>
    <cofactor evidence="13">
        <name>Mn(2+)</name>
        <dbReference type="ChEBI" id="CHEBI:29035"/>
    </cofactor>
    <text evidence="13">Binds 1 divalent metal cation per subunit; can use either Mg(2+) or Mn(2+).</text>
</comment>
<feature type="compositionally biased region" description="Low complexity" evidence="15">
    <location>
        <begin position="211"/>
        <end position="224"/>
    </location>
</feature>
<dbReference type="InParanoid" id="A0A3N4KMP6"/>
<proteinExistence type="inferred from homology"/>
<comment type="catalytic activity">
    <reaction evidence="10">
        <text>ITP + H2O = IMP + diphosphate + H(+)</text>
        <dbReference type="Rhea" id="RHEA:29399"/>
        <dbReference type="ChEBI" id="CHEBI:15377"/>
        <dbReference type="ChEBI" id="CHEBI:15378"/>
        <dbReference type="ChEBI" id="CHEBI:33019"/>
        <dbReference type="ChEBI" id="CHEBI:58053"/>
        <dbReference type="ChEBI" id="CHEBI:61402"/>
        <dbReference type="EC" id="3.6.1.66"/>
    </reaction>
    <physiologicalReaction direction="left-to-right" evidence="10">
        <dbReference type="Rhea" id="RHEA:29400"/>
    </physiologicalReaction>
</comment>
<evidence type="ECO:0000256" key="4">
    <source>
        <dbReference type="ARBA" id="ARBA00022741"/>
    </source>
</evidence>
<comment type="similarity">
    <text evidence="1 13 14">Belongs to the HAM1 NTPase family.</text>
</comment>
<keyword evidence="4 13" id="KW-0547">Nucleotide-binding</keyword>
<evidence type="ECO:0000256" key="11">
    <source>
        <dbReference type="ARBA" id="ARBA00093255"/>
    </source>
</evidence>
<comment type="subcellular location">
    <subcellularLocation>
        <location evidence="13">Cytoplasm</location>
    </subcellularLocation>
    <subcellularLocation>
        <location evidence="13">Nucleus</location>
    </subcellularLocation>
</comment>
<keyword evidence="2 13" id="KW-0963">Cytoplasm</keyword>
<evidence type="ECO:0000256" key="14">
    <source>
        <dbReference type="RuleBase" id="RU003781"/>
    </source>
</evidence>
<dbReference type="GO" id="GO:0036220">
    <property type="term" value="F:ITP diphosphatase activity"/>
    <property type="evidence" value="ECO:0007669"/>
    <property type="project" value="UniProtKB-UniRule"/>
</dbReference>
<dbReference type="PANTHER" id="PTHR11067:SF9">
    <property type="entry name" value="INOSINE TRIPHOSPHATE PYROPHOSPHATASE"/>
    <property type="match status" value="1"/>
</dbReference>
<organism evidence="16 17">
    <name type="scientific">Morchella conica CCBAS932</name>
    <dbReference type="NCBI Taxonomy" id="1392247"/>
    <lineage>
        <taxon>Eukaryota</taxon>
        <taxon>Fungi</taxon>
        <taxon>Dikarya</taxon>
        <taxon>Ascomycota</taxon>
        <taxon>Pezizomycotina</taxon>
        <taxon>Pezizomycetes</taxon>
        <taxon>Pezizales</taxon>
        <taxon>Morchellaceae</taxon>
        <taxon>Morchella</taxon>
    </lineage>
</organism>
<dbReference type="CDD" id="cd00515">
    <property type="entry name" value="HAM1"/>
    <property type="match status" value="1"/>
</dbReference>
<accession>A0A3N4KMP6</accession>
<dbReference type="NCBIfam" id="TIGR00042">
    <property type="entry name" value="RdgB/HAM1 family non-canonical purine NTP pyrophosphatase"/>
    <property type="match status" value="1"/>
</dbReference>
<dbReference type="FunCoup" id="A0A3N4KMP6">
    <property type="interactions" value="732"/>
</dbReference>
<comment type="catalytic activity">
    <reaction evidence="12">
        <text>N(6)-hydroxy-dATP + H2O = N(6)-hydroxy-dAMP + diphosphate + H(+)</text>
        <dbReference type="Rhea" id="RHEA:83971"/>
        <dbReference type="ChEBI" id="CHEBI:15377"/>
        <dbReference type="ChEBI" id="CHEBI:15378"/>
        <dbReference type="ChEBI" id="CHEBI:33019"/>
        <dbReference type="ChEBI" id="CHEBI:233529"/>
        <dbReference type="ChEBI" id="CHEBI:233530"/>
    </reaction>
    <physiologicalReaction direction="left-to-right" evidence="12">
        <dbReference type="Rhea" id="RHEA:83972"/>
    </physiologicalReaction>
</comment>
<keyword evidence="8 13" id="KW-0464">Manganese</keyword>
<dbReference type="FunFam" id="3.90.950.10:FF:000003">
    <property type="entry name" value="Inosine triphosphate pyrophosphatase"/>
    <property type="match status" value="1"/>
</dbReference>
<dbReference type="Proteomes" id="UP000277580">
    <property type="component" value="Unassembled WGS sequence"/>
</dbReference>
<comment type="function">
    <text evidence="13">Pyrophosphatase that hydrolyzes non-canonical purine nucleotides such as inosine triphosphate (ITP), deoxyinosine triphosphate (dITP) or xanthosine 5'-triphosphate (XTP) to their respective monophosphate derivatives. The enzyme does not distinguish between the deoxy- and ribose forms. Probably excludes non-canonical purines from RNA and DNA precursor pools, thus preventing their incorporation into RNA and DNA and avoiding chromosomal lesions.</text>
</comment>
<dbReference type="OrthoDB" id="6288734at2759"/>
<comment type="function">
    <text evidence="9">Pyrophosphatase that hydrolyzes the non-canonical purine nucleotides inosine triphosphate (ITP), deoxyinosine triphosphate (dITP) as well as 2'-deoxy-N-6-hydroxylaminopurine triphosphate (dHAPTP) and xanthosine 5'-triphosphate (XTP) to their respective monophosphate derivatives. The enzyme does not distinguish between the deoxy- and ribose forms. Probably excludes non-canonical purines from RNA and DNA precursor pools, thus preventing their incorporation into RNA and DNA and avoiding chromosomal lesions.</text>
</comment>
<feature type="region of interest" description="Disordered" evidence="15">
    <location>
        <begin position="182"/>
        <end position="224"/>
    </location>
</feature>
<sequence length="263" mass="28241">MSSRTLFFVTSNPGKLAEAKAILSASGVNLESKNVEITEIQGTIEEITRDKAKRAAEQIGGPVIVEDTCLCFDALKGLPGPYVKHFLKEIGTRGLTNMLAAYDDKTAQAVCTFAYCEPGSEPILFEGRTKGKVVRARGEGSFGWDPIFEYEGSTYAEMDSYQKNKISHRFKALQKLTAWLEEKHGGGSGGSGGSAPPPAAPKPVDRRNMGGHDTSSDGGSFFDGFGEEVKSRAINIAGDGMGIRKAAGREWQFDSPDGGRGKY</sequence>
<dbReference type="Pfam" id="PF01725">
    <property type="entry name" value="Ham1p_like"/>
    <property type="match status" value="1"/>
</dbReference>
<keyword evidence="6 13" id="KW-0460">Magnesium</keyword>
<evidence type="ECO:0000256" key="7">
    <source>
        <dbReference type="ARBA" id="ARBA00023080"/>
    </source>
</evidence>
<evidence type="ECO:0000313" key="16">
    <source>
        <dbReference type="EMBL" id="RPB11770.1"/>
    </source>
</evidence>
<keyword evidence="7 13" id="KW-0546">Nucleotide metabolism</keyword>
<feature type="binding site" evidence="13">
    <location>
        <begin position="67"/>
        <end position="68"/>
    </location>
    <ligand>
        <name>ITP</name>
        <dbReference type="ChEBI" id="CHEBI:61402"/>
    </ligand>
</feature>
<evidence type="ECO:0000256" key="3">
    <source>
        <dbReference type="ARBA" id="ARBA00022723"/>
    </source>
</evidence>
<dbReference type="GO" id="GO:0036222">
    <property type="term" value="F:XTP diphosphatase activity"/>
    <property type="evidence" value="ECO:0007669"/>
    <property type="project" value="UniProtKB-UniRule"/>
</dbReference>
<comment type="catalytic activity">
    <reaction evidence="11">
        <text>dITP + H2O = dIMP + diphosphate + H(+)</text>
        <dbReference type="Rhea" id="RHEA:28342"/>
        <dbReference type="ChEBI" id="CHEBI:15377"/>
        <dbReference type="ChEBI" id="CHEBI:15378"/>
        <dbReference type="ChEBI" id="CHEBI:33019"/>
        <dbReference type="ChEBI" id="CHEBI:61194"/>
        <dbReference type="ChEBI" id="CHEBI:61382"/>
        <dbReference type="EC" id="3.6.1.66"/>
    </reaction>
    <physiologicalReaction direction="left-to-right" evidence="11">
        <dbReference type="Rhea" id="RHEA:28343"/>
    </physiologicalReaction>
</comment>
<evidence type="ECO:0000256" key="13">
    <source>
        <dbReference type="HAMAP-Rule" id="MF_03148"/>
    </source>
</evidence>
<feature type="binding site" evidence="13">
    <location>
        <begin position="168"/>
        <end position="169"/>
    </location>
    <ligand>
        <name>ITP</name>
        <dbReference type="ChEBI" id="CHEBI:61402"/>
    </ligand>
</feature>
<evidence type="ECO:0000256" key="8">
    <source>
        <dbReference type="ARBA" id="ARBA00023211"/>
    </source>
</evidence>
<evidence type="ECO:0000256" key="9">
    <source>
        <dbReference type="ARBA" id="ARBA00054940"/>
    </source>
</evidence>
<dbReference type="InterPro" id="IPR029001">
    <property type="entry name" value="ITPase-like_fam"/>
</dbReference>
<feature type="binding site" evidence="13">
    <location>
        <position position="51"/>
    </location>
    <ligand>
        <name>ITP</name>
        <dbReference type="ChEBI" id="CHEBI:61402"/>
    </ligand>
</feature>
<evidence type="ECO:0000256" key="15">
    <source>
        <dbReference type="SAM" id="MobiDB-lite"/>
    </source>
</evidence>
<dbReference type="EMBL" id="ML119133">
    <property type="protein sequence ID" value="RPB11770.1"/>
    <property type="molecule type" value="Genomic_DNA"/>
</dbReference>
<evidence type="ECO:0000313" key="17">
    <source>
        <dbReference type="Proteomes" id="UP000277580"/>
    </source>
</evidence>
<evidence type="ECO:0000256" key="1">
    <source>
        <dbReference type="ARBA" id="ARBA00008023"/>
    </source>
</evidence>
<dbReference type="GO" id="GO:0046872">
    <property type="term" value="F:metal ion binding"/>
    <property type="evidence" value="ECO:0007669"/>
    <property type="project" value="UniProtKB-KW"/>
</dbReference>
<feature type="binding site" evidence="13">
    <location>
        <position position="67"/>
    </location>
    <ligand>
        <name>Mg(2+)</name>
        <dbReference type="ChEBI" id="CHEBI:18420"/>
    </ligand>
</feature>
<name>A0A3N4KMP6_9PEZI</name>
<gene>
    <name evidence="16" type="ORF">P167DRAFT_536424</name>
</gene>
<evidence type="ECO:0000256" key="6">
    <source>
        <dbReference type="ARBA" id="ARBA00022842"/>
    </source>
</evidence>
<dbReference type="Gene3D" id="3.90.950.10">
    <property type="match status" value="1"/>
</dbReference>
<dbReference type="HAMAP" id="MF_03148">
    <property type="entry name" value="HAM1_NTPase"/>
    <property type="match status" value="1"/>
</dbReference>
<dbReference type="PANTHER" id="PTHR11067">
    <property type="entry name" value="INOSINE TRIPHOSPHATE PYROPHOSPHATASE/HAM1 PROTEIN"/>
    <property type="match status" value="1"/>
</dbReference>
<keyword evidence="5 13" id="KW-0378">Hydrolase</keyword>
<dbReference type="EC" id="3.6.1.66" evidence="13"/>
<feature type="binding site" evidence="13">
    <location>
        <position position="39"/>
    </location>
    <ligand>
        <name>Mg(2+)</name>
        <dbReference type="ChEBI" id="CHEBI:18420"/>
    </ligand>
</feature>
<dbReference type="InterPro" id="IPR027502">
    <property type="entry name" value="ITPase"/>
</dbReference>
<dbReference type="GO" id="GO:0009117">
    <property type="term" value="P:nucleotide metabolic process"/>
    <property type="evidence" value="ECO:0007669"/>
    <property type="project" value="UniProtKB-KW"/>
</dbReference>
<reference evidence="16 17" key="1">
    <citation type="journal article" date="2018" name="Nat. Ecol. Evol.">
        <title>Pezizomycetes genomes reveal the molecular basis of ectomycorrhizal truffle lifestyle.</title>
        <authorList>
            <person name="Murat C."/>
            <person name="Payen T."/>
            <person name="Noel B."/>
            <person name="Kuo A."/>
            <person name="Morin E."/>
            <person name="Chen J."/>
            <person name="Kohler A."/>
            <person name="Krizsan K."/>
            <person name="Balestrini R."/>
            <person name="Da Silva C."/>
            <person name="Montanini B."/>
            <person name="Hainaut M."/>
            <person name="Levati E."/>
            <person name="Barry K.W."/>
            <person name="Belfiori B."/>
            <person name="Cichocki N."/>
            <person name="Clum A."/>
            <person name="Dockter R.B."/>
            <person name="Fauchery L."/>
            <person name="Guy J."/>
            <person name="Iotti M."/>
            <person name="Le Tacon F."/>
            <person name="Lindquist E.A."/>
            <person name="Lipzen A."/>
            <person name="Malagnac F."/>
            <person name="Mello A."/>
            <person name="Molinier V."/>
            <person name="Miyauchi S."/>
            <person name="Poulain J."/>
            <person name="Riccioni C."/>
            <person name="Rubini A."/>
            <person name="Sitrit Y."/>
            <person name="Splivallo R."/>
            <person name="Traeger S."/>
            <person name="Wang M."/>
            <person name="Zifcakova L."/>
            <person name="Wipf D."/>
            <person name="Zambonelli A."/>
            <person name="Paolocci F."/>
            <person name="Nowrousian M."/>
            <person name="Ottonello S."/>
            <person name="Baldrian P."/>
            <person name="Spatafora J.W."/>
            <person name="Henrissat B."/>
            <person name="Nagy L.G."/>
            <person name="Aury J.M."/>
            <person name="Wincker P."/>
            <person name="Grigoriev I.V."/>
            <person name="Bonfante P."/>
            <person name="Martin F.M."/>
        </authorList>
    </citation>
    <scope>NUCLEOTIDE SEQUENCE [LARGE SCALE GENOMIC DNA]</scope>
    <source>
        <strain evidence="16 17">CCBAS932</strain>
    </source>
</reference>
<keyword evidence="17" id="KW-1185">Reference proteome</keyword>
<comment type="subunit">
    <text evidence="13">Homodimer.</text>
</comment>
<evidence type="ECO:0000256" key="5">
    <source>
        <dbReference type="ARBA" id="ARBA00022801"/>
    </source>
</evidence>
<dbReference type="GO" id="GO:0035870">
    <property type="term" value="F:dITP diphosphatase activity"/>
    <property type="evidence" value="ECO:0007669"/>
    <property type="project" value="UniProtKB-UniRule"/>
</dbReference>
<protein>
    <recommendedName>
        <fullName evidence="13">Inosine triphosphate pyrophosphatase</fullName>
        <shortName evidence="13">ITPase</shortName>
        <shortName evidence="13">Inosine triphosphatase</shortName>
        <ecNumber evidence="13">3.6.1.66</ecNumber>
    </recommendedName>
    <alternativeName>
        <fullName evidence="13">Non-canonical purine NTP pyrophosphatase</fullName>
    </alternativeName>
    <alternativeName>
        <fullName evidence="13">Non-standard purine NTP pyrophosphatase</fullName>
    </alternativeName>
    <alternativeName>
        <fullName evidence="13">Nucleoside-triphosphate diphosphatase</fullName>
    </alternativeName>
    <alternativeName>
        <fullName evidence="13">Nucleoside-triphosphate pyrophosphatase</fullName>
        <shortName evidence="13">NTPase</shortName>
    </alternativeName>
    <alternativeName>
        <fullName evidence="13">XTP/dITP diphosphatase</fullName>
    </alternativeName>
</protein>
<keyword evidence="3 13" id="KW-0479">Metal-binding</keyword>
<dbReference type="SUPFAM" id="SSF52972">
    <property type="entry name" value="ITPase-like"/>
    <property type="match status" value="1"/>
</dbReference>
<dbReference type="GO" id="GO:0005634">
    <property type="term" value="C:nucleus"/>
    <property type="evidence" value="ECO:0007669"/>
    <property type="project" value="UniProtKB-SubCell"/>
</dbReference>
<comment type="catalytic activity">
    <reaction evidence="13">
        <text>XTP + H2O = XMP + diphosphate + H(+)</text>
        <dbReference type="Rhea" id="RHEA:28610"/>
        <dbReference type="ChEBI" id="CHEBI:15377"/>
        <dbReference type="ChEBI" id="CHEBI:15378"/>
        <dbReference type="ChEBI" id="CHEBI:33019"/>
        <dbReference type="ChEBI" id="CHEBI:57464"/>
        <dbReference type="ChEBI" id="CHEBI:61314"/>
        <dbReference type="EC" id="3.6.1.66"/>
    </reaction>
</comment>
<dbReference type="STRING" id="1392247.A0A3N4KMP6"/>
<evidence type="ECO:0000256" key="10">
    <source>
        <dbReference type="ARBA" id="ARBA00093218"/>
    </source>
</evidence>
<dbReference type="GO" id="GO:0000166">
    <property type="term" value="F:nucleotide binding"/>
    <property type="evidence" value="ECO:0007669"/>
    <property type="project" value="UniProtKB-KW"/>
</dbReference>
<keyword evidence="13" id="KW-0539">Nucleus</keyword>
<dbReference type="AlphaFoldDB" id="A0A3N4KMP6"/>
<dbReference type="InterPro" id="IPR002637">
    <property type="entry name" value="RdgB/HAM1"/>
</dbReference>
<dbReference type="GO" id="GO:0009204">
    <property type="term" value="P:deoxyribonucleoside triphosphate catabolic process"/>
    <property type="evidence" value="ECO:0007669"/>
    <property type="project" value="UniProtKB-UniRule"/>
</dbReference>
<feature type="binding site" evidence="13">
    <location>
        <begin position="10"/>
        <end position="15"/>
    </location>
    <ligand>
        <name>ITP</name>
        <dbReference type="ChEBI" id="CHEBI:61402"/>
    </ligand>
</feature>
<evidence type="ECO:0000256" key="12">
    <source>
        <dbReference type="ARBA" id="ARBA00093271"/>
    </source>
</evidence>